<sequence length="113" mass="12384">MVNGAEAPSLDALASRSTAEAEDPSSQANPEDLDTLFSECVGANGLHNSTDGTDTDPSEQLVHYLNGIELRDHQKQALRWMLWRENQLKNGVSEQESNDPVRKLLDAMVSTTC</sequence>
<accession>A0A9W6Y9A8</accession>
<organism evidence="2 3">
    <name type="scientific">Phytophthora fragariaefolia</name>
    <dbReference type="NCBI Taxonomy" id="1490495"/>
    <lineage>
        <taxon>Eukaryota</taxon>
        <taxon>Sar</taxon>
        <taxon>Stramenopiles</taxon>
        <taxon>Oomycota</taxon>
        <taxon>Peronosporomycetes</taxon>
        <taxon>Peronosporales</taxon>
        <taxon>Peronosporaceae</taxon>
        <taxon>Phytophthora</taxon>
    </lineage>
</organism>
<feature type="region of interest" description="Disordered" evidence="1">
    <location>
        <begin position="1"/>
        <end position="58"/>
    </location>
</feature>
<dbReference type="EMBL" id="BSXT01003870">
    <property type="protein sequence ID" value="GMF55894.1"/>
    <property type="molecule type" value="Genomic_DNA"/>
</dbReference>
<protein>
    <submittedName>
        <fullName evidence="2">Unnamed protein product</fullName>
    </submittedName>
</protein>
<dbReference type="OrthoDB" id="177250at2759"/>
<evidence type="ECO:0000313" key="3">
    <source>
        <dbReference type="Proteomes" id="UP001165121"/>
    </source>
</evidence>
<reference evidence="2" key="1">
    <citation type="submission" date="2023-04" db="EMBL/GenBank/DDBJ databases">
        <title>Phytophthora fragariaefolia NBRC 109709.</title>
        <authorList>
            <person name="Ichikawa N."/>
            <person name="Sato H."/>
            <person name="Tonouchi N."/>
        </authorList>
    </citation>
    <scope>NUCLEOTIDE SEQUENCE</scope>
    <source>
        <strain evidence="2">NBRC 109709</strain>
    </source>
</reference>
<evidence type="ECO:0000256" key="1">
    <source>
        <dbReference type="SAM" id="MobiDB-lite"/>
    </source>
</evidence>
<comment type="caution">
    <text evidence="2">The sequence shown here is derived from an EMBL/GenBank/DDBJ whole genome shotgun (WGS) entry which is preliminary data.</text>
</comment>
<gene>
    <name evidence="2" type="ORF">Pfra01_002361000</name>
</gene>
<proteinExistence type="predicted"/>
<dbReference type="AlphaFoldDB" id="A0A9W6Y9A8"/>
<dbReference type="Proteomes" id="UP001165121">
    <property type="component" value="Unassembled WGS sequence"/>
</dbReference>
<evidence type="ECO:0000313" key="2">
    <source>
        <dbReference type="EMBL" id="GMF55894.1"/>
    </source>
</evidence>
<name>A0A9W6Y9A8_9STRA</name>
<keyword evidence="3" id="KW-1185">Reference proteome</keyword>